<dbReference type="PANTHER" id="PTHR43080:SF2">
    <property type="entry name" value="CBS DOMAIN-CONTAINING PROTEIN"/>
    <property type="match status" value="1"/>
</dbReference>
<feature type="domain" description="CBS" evidence="3">
    <location>
        <begin position="134"/>
        <end position="190"/>
    </location>
</feature>
<evidence type="ECO:0000313" key="4">
    <source>
        <dbReference type="EMBL" id="OGG04155.1"/>
    </source>
</evidence>
<evidence type="ECO:0000259" key="3">
    <source>
        <dbReference type="PROSITE" id="PS51371"/>
    </source>
</evidence>
<dbReference type="CDD" id="cd02205">
    <property type="entry name" value="CBS_pair_SF"/>
    <property type="match status" value="2"/>
</dbReference>
<dbReference type="PROSITE" id="PS51371">
    <property type="entry name" value="CBS"/>
    <property type="match status" value="3"/>
</dbReference>
<dbReference type="Gene3D" id="3.10.580.10">
    <property type="entry name" value="CBS-domain"/>
    <property type="match status" value="3"/>
</dbReference>
<evidence type="ECO:0000256" key="2">
    <source>
        <dbReference type="PROSITE-ProRule" id="PRU00703"/>
    </source>
</evidence>
<dbReference type="Proteomes" id="UP000178448">
    <property type="component" value="Unassembled WGS sequence"/>
</dbReference>
<proteinExistence type="predicted"/>
<comment type="caution">
    <text evidence="4">The sequence shown here is derived from an EMBL/GenBank/DDBJ whole genome shotgun (WGS) entry which is preliminary data.</text>
</comment>
<dbReference type="InterPro" id="IPR000644">
    <property type="entry name" value="CBS_dom"/>
</dbReference>
<evidence type="ECO:0000256" key="1">
    <source>
        <dbReference type="ARBA" id="ARBA00023122"/>
    </source>
</evidence>
<organism evidence="4 5">
    <name type="scientific">Candidatus Gottesmanbacteria bacterium RBG_16_52_11</name>
    <dbReference type="NCBI Taxonomy" id="1798374"/>
    <lineage>
        <taxon>Bacteria</taxon>
        <taxon>Candidatus Gottesmaniibacteriota</taxon>
    </lineage>
</organism>
<dbReference type="SUPFAM" id="SSF54631">
    <property type="entry name" value="CBS-domain pair"/>
    <property type="match status" value="2"/>
</dbReference>
<dbReference type="SMART" id="SM00116">
    <property type="entry name" value="CBS"/>
    <property type="match status" value="3"/>
</dbReference>
<reference evidence="4 5" key="1">
    <citation type="journal article" date="2016" name="Nat. Commun.">
        <title>Thousands of microbial genomes shed light on interconnected biogeochemical processes in an aquifer system.</title>
        <authorList>
            <person name="Anantharaman K."/>
            <person name="Brown C.T."/>
            <person name="Hug L.A."/>
            <person name="Sharon I."/>
            <person name="Castelle C.J."/>
            <person name="Probst A.J."/>
            <person name="Thomas B.C."/>
            <person name="Singh A."/>
            <person name="Wilkins M.J."/>
            <person name="Karaoz U."/>
            <person name="Brodie E.L."/>
            <person name="Williams K.H."/>
            <person name="Hubbard S.S."/>
            <person name="Banfield J.F."/>
        </authorList>
    </citation>
    <scope>NUCLEOTIDE SEQUENCE [LARGE SCALE GENOMIC DNA]</scope>
</reference>
<protein>
    <recommendedName>
        <fullName evidence="3">CBS domain-containing protein</fullName>
    </recommendedName>
</protein>
<dbReference type="STRING" id="1798374.A2Z33_03280"/>
<evidence type="ECO:0000313" key="5">
    <source>
        <dbReference type="Proteomes" id="UP000178448"/>
    </source>
</evidence>
<sequence length="377" mass="42559">MTIARYVKPLSSVPRVSVSDSLSQVIARTTGSHDAALVFDADGRYRGLVYPYHVLYKKRPPVDATAESALVVAPYVTRDSAVESVIRHMLSMRLYTLPVMDARGTPMGVVTAKSLLKALLDVPAMRQKLTDSISIQEPFVVYDTATVKDVYPVMRREKTNRAVVVDPQGRAVGMITRRDIYMAFLSPSPGERLRKQGGNVPSRFFDREWVTKFDYPVKSYMTIPLKKIPVTEPGRRIIEALVASPRGSVVVVDIHEKPVGILSLRHMLKSVTNIFPEESVETVIVDRRKVLSAFRQLEMEDLLRKYSRQMRYRIPVVKIELVVDALRKAGHHVMMYEASLRAITEDNRSVSASAKEYSLRDSVREAGDRLLRRIGTD</sequence>
<dbReference type="InterPro" id="IPR051257">
    <property type="entry name" value="Diverse_CBS-Domain"/>
</dbReference>
<feature type="domain" description="CBS" evidence="3">
    <location>
        <begin position="221"/>
        <end position="279"/>
    </location>
</feature>
<gene>
    <name evidence="4" type="ORF">A2Z33_03280</name>
</gene>
<dbReference type="Pfam" id="PF00571">
    <property type="entry name" value="CBS"/>
    <property type="match status" value="3"/>
</dbReference>
<dbReference type="AlphaFoldDB" id="A0A1F5YVL3"/>
<dbReference type="PANTHER" id="PTHR43080">
    <property type="entry name" value="CBS DOMAIN-CONTAINING PROTEIN CBSX3, MITOCHONDRIAL"/>
    <property type="match status" value="1"/>
</dbReference>
<name>A0A1F5YVL3_9BACT</name>
<feature type="domain" description="CBS" evidence="3">
    <location>
        <begin position="66"/>
        <end position="132"/>
    </location>
</feature>
<dbReference type="InterPro" id="IPR046342">
    <property type="entry name" value="CBS_dom_sf"/>
</dbReference>
<dbReference type="EMBL" id="MFJD01000004">
    <property type="protein sequence ID" value="OGG04155.1"/>
    <property type="molecule type" value="Genomic_DNA"/>
</dbReference>
<keyword evidence="1 2" id="KW-0129">CBS domain</keyword>
<accession>A0A1F5YVL3</accession>